<dbReference type="Proteomes" id="UP000264231">
    <property type="component" value="Plasmid lp159"/>
</dbReference>
<dbReference type="AlphaFoldDB" id="A0A172XCK1"/>
<sequence length="267" mass="30342">MKRTIILLPIFITCHVSQDQYDKPNLKYAIKSGSTRSVRTNTNTEDKYEYQAEPLQISEGILDVCLSGHVITPSNHTCHLTWMKSNVQDIIGENGKPSPVFQGKFKYSYAVAPIKNNENYSKYVMPLILFESLVEYVKIVSFKLTNHSELNLDFRNGHMQGTRDKIAKQLELSTQKLGYQGISIYGELYAFFPNGGDGLITAFSKHYKNGDWFFISGELTIEDSLSKKTSAHTILLDAQLFNEFLKEVIAKHPSTRTANRKFRVPVS</sequence>
<feature type="domain" description="Outer surface lipoprotein BB0158" evidence="1">
    <location>
        <begin position="59"/>
        <end position="253"/>
    </location>
</feature>
<gene>
    <name evidence="2" type="ORF">A7978_04615</name>
</gene>
<evidence type="ECO:0000259" key="1">
    <source>
        <dbReference type="Pfam" id="PF24960"/>
    </source>
</evidence>
<dbReference type="Pfam" id="PF24960">
    <property type="entry name" value="BB0158"/>
    <property type="match status" value="1"/>
</dbReference>
<proteinExistence type="predicted"/>
<name>A0A172XCK1_BORTU</name>
<organism evidence="2 3">
    <name type="scientific">Borrelia turicatae</name>
    <dbReference type="NCBI Taxonomy" id="142"/>
    <lineage>
        <taxon>Bacteria</taxon>
        <taxon>Pseudomonadati</taxon>
        <taxon>Spirochaetota</taxon>
        <taxon>Spirochaetia</taxon>
        <taxon>Spirochaetales</taxon>
        <taxon>Borreliaceae</taxon>
        <taxon>Borrelia</taxon>
    </lineage>
</organism>
<keyword evidence="2" id="KW-0614">Plasmid</keyword>
<protein>
    <recommendedName>
        <fullName evidence="1">Outer surface lipoprotein BB0158 domain-containing protein</fullName>
    </recommendedName>
</protein>
<evidence type="ECO:0000313" key="2">
    <source>
        <dbReference type="EMBL" id="ANF34396.1"/>
    </source>
</evidence>
<accession>A0A172XCK1</accession>
<dbReference type="EMBL" id="CP015630">
    <property type="protein sequence ID" value="ANF34396.1"/>
    <property type="molecule type" value="Genomic_DNA"/>
</dbReference>
<geneLocation type="plasmid" evidence="2 3">
    <name>lp159</name>
</geneLocation>
<evidence type="ECO:0000313" key="3">
    <source>
        <dbReference type="Proteomes" id="UP000264231"/>
    </source>
</evidence>
<reference evidence="2 3" key="1">
    <citation type="submission" date="2016-05" db="EMBL/GenBank/DDBJ databases">
        <title>Chromosome and linear plasmid sequence of a 2015 human isolate of tick-borne relapsing fever spirochete, Borrelia turicatae.</title>
        <authorList>
            <person name="Kingry L.C."/>
            <person name="Dhwani B."/>
            <person name="Replogle A."/>
            <person name="Sexton C."/>
            <person name="Rowe L."/>
            <person name="Stermole B.M."/>
            <person name="Christensen A.M."/>
            <person name="Schriefer M.E."/>
        </authorList>
    </citation>
    <scope>NUCLEOTIDE SEQUENCE [LARGE SCALE GENOMIC DNA]</scope>
    <source>
        <strain evidence="2 3">BTE5EL</strain>
        <plasmid evidence="2 3">lp159</plasmid>
    </source>
</reference>
<dbReference type="InterPro" id="IPR056668">
    <property type="entry name" value="BB0158-like"/>
</dbReference>